<name>A0A4R6YFE1_9GAMM</name>
<dbReference type="EMBL" id="SNZH01000041">
    <property type="protein sequence ID" value="TDR34956.1"/>
    <property type="molecule type" value="Genomic_DNA"/>
</dbReference>
<dbReference type="Proteomes" id="UP000295293">
    <property type="component" value="Unassembled WGS sequence"/>
</dbReference>
<evidence type="ECO:0000259" key="1">
    <source>
        <dbReference type="Pfam" id="PF20093"/>
    </source>
</evidence>
<feature type="domain" description="DUF6484" evidence="1">
    <location>
        <begin position="40"/>
        <end position="99"/>
    </location>
</feature>
<protein>
    <recommendedName>
        <fullName evidence="1">DUF6484 domain-containing protein</fullName>
    </recommendedName>
</protein>
<dbReference type="Pfam" id="PF20093">
    <property type="entry name" value="DUF6484"/>
    <property type="match status" value="1"/>
</dbReference>
<proteinExistence type="predicted"/>
<gene>
    <name evidence="2" type="ORF">DFR29_1412</name>
</gene>
<dbReference type="AlphaFoldDB" id="A0A4R6YFE1"/>
<comment type="caution">
    <text evidence="2">The sequence shown here is derived from an EMBL/GenBank/DDBJ whole genome shotgun (WGS) entry which is preliminary data.</text>
</comment>
<evidence type="ECO:0000313" key="3">
    <source>
        <dbReference type="Proteomes" id="UP000295293"/>
    </source>
</evidence>
<dbReference type="OrthoDB" id="3078443at2"/>
<accession>A0A4R6YFE1</accession>
<keyword evidence="3" id="KW-1185">Reference proteome</keyword>
<reference evidence="2 3" key="1">
    <citation type="submission" date="2019-03" db="EMBL/GenBank/DDBJ databases">
        <title>Genomic Encyclopedia of Type Strains, Phase IV (KMG-IV): sequencing the most valuable type-strain genomes for metagenomic binning, comparative biology and taxonomic classification.</title>
        <authorList>
            <person name="Goeker M."/>
        </authorList>
    </citation>
    <scope>NUCLEOTIDE SEQUENCE [LARGE SCALE GENOMIC DNA]</scope>
    <source>
        <strain evidence="2 3">DSM 21667</strain>
    </source>
</reference>
<evidence type="ECO:0000313" key="2">
    <source>
        <dbReference type="EMBL" id="TDR34956.1"/>
    </source>
</evidence>
<dbReference type="InterPro" id="IPR045506">
    <property type="entry name" value="DUF6484"/>
</dbReference>
<organism evidence="2 3">
    <name type="scientific">Tahibacter aquaticus</name>
    <dbReference type="NCBI Taxonomy" id="520092"/>
    <lineage>
        <taxon>Bacteria</taxon>
        <taxon>Pseudomonadati</taxon>
        <taxon>Pseudomonadota</taxon>
        <taxon>Gammaproteobacteria</taxon>
        <taxon>Lysobacterales</taxon>
        <taxon>Rhodanobacteraceae</taxon>
        <taxon>Tahibacter</taxon>
    </lineage>
</organism>
<sequence length="178" mass="18652">MKTEPELLAPGAQAADIDLLLQRPVTRTASPPARVDGVGIGTVDALGEQGIALVSIAEFGLTALPARSLCQLDPNHVGRSVALSFEQGDPARPIILGVLITDFQTPTATVAADDASPAEVIVDGYERVAIQARSTLELRCGDAAILMHADGRIEIRGHYITSHATATQRIRGGSVQIN</sequence>
<dbReference type="RefSeq" id="WP_133822039.1">
    <property type="nucleotide sequence ID" value="NZ_SNZH01000041.1"/>
</dbReference>